<dbReference type="SMART" id="SM00342">
    <property type="entry name" value="HTH_ARAC"/>
    <property type="match status" value="1"/>
</dbReference>
<dbReference type="Gene3D" id="2.60.120.10">
    <property type="entry name" value="Jelly Rolls"/>
    <property type="match status" value="1"/>
</dbReference>
<dbReference type="PRINTS" id="PR00032">
    <property type="entry name" value="HTHARAC"/>
</dbReference>
<proteinExistence type="predicted"/>
<dbReference type="SUPFAM" id="SSF46689">
    <property type="entry name" value="Homeodomain-like"/>
    <property type="match status" value="2"/>
</dbReference>
<evidence type="ECO:0000256" key="2">
    <source>
        <dbReference type="ARBA" id="ARBA00023125"/>
    </source>
</evidence>
<dbReference type="Proteomes" id="UP000022447">
    <property type="component" value="Unassembled WGS sequence"/>
</dbReference>
<dbReference type="STRING" id="1449350.OCH239_17420"/>
<keyword evidence="6" id="KW-1185">Reference proteome</keyword>
<dbReference type="RefSeq" id="WP_037266980.1">
    <property type="nucleotide sequence ID" value="NZ_JALZ01000058.1"/>
</dbReference>
<dbReference type="GO" id="GO:0003700">
    <property type="term" value="F:DNA-binding transcription factor activity"/>
    <property type="evidence" value="ECO:0007669"/>
    <property type="project" value="InterPro"/>
</dbReference>
<accession>X7EBY4</accession>
<dbReference type="InterPro" id="IPR014710">
    <property type="entry name" value="RmlC-like_jellyroll"/>
</dbReference>
<dbReference type="eggNOG" id="COG2207">
    <property type="taxonomic scope" value="Bacteria"/>
</dbReference>
<dbReference type="Pfam" id="PF12833">
    <property type="entry name" value="HTH_18"/>
    <property type="match status" value="1"/>
</dbReference>
<dbReference type="OrthoDB" id="9793400at2"/>
<protein>
    <submittedName>
        <fullName evidence="5">AraC family transcriptional regulator</fullName>
    </submittedName>
</protein>
<evidence type="ECO:0000256" key="3">
    <source>
        <dbReference type="ARBA" id="ARBA00023163"/>
    </source>
</evidence>
<comment type="caution">
    <text evidence="5">The sequence shown here is derived from an EMBL/GenBank/DDBJ whole genome shotgun (WGS) entry which is preliminary data.</text>
</comment>
<name>X7EBY4_9RHOB</name>
<organism evidence="5 6">
    <name type="scientific">Roseivivax halodurans JCM 10272</name>
    <dbReference type="NCBI Taxonomy" id="1449350"/>
    <lineage>
        <taxon>Bacteria</taxon>
        <taxon>Pseudomonadati</taxon>
        <taxon>Pseudomonadota</taxon>
        <taxon>Alphaproteobacteria</taxon>
        <taxon>Rhodobacterales</taxon>
        <taxon>Roseobacteraceae</taxon>
        <taxon>Roseivivax</taxon>
    </lineage>
</organism>
<evidence type="ECO:0000256" key="1">
    <source>
        <dbReference type="ARBA" id="ARBA00023015"/>
    </source>
</evidence>
<dbReference type="PROSITE" id="PS01124">
    <property type="entry name" value="HTH_ARAC_FAMILY_2"/>
    <property type="match status" value="1"/>
</dbReference>
<dbReference type="InterPro" id="IPR020449">
    <property type="entry name" value="Tscrpt_reg_AraC-type_HTH"/>
</dbReference>
<dbReference type="PROSITE" id="PS00041">
    <property type="entry name" value="HTH_ARAC_FAMILY_1"/>
    <property type="match status" value="1"/>
</dbReference>
<dbReference type="AlphaFoldDB" id="X7EBY4"/>
<evidence type="ECO:0000259" key="4">
    <source>
        <dbReference type="PROSITE" id="PS01124"/>
    </source>
</evidence>
<feature type="domain" description="HTH araC/xylS-type" evidence="4">
    <location>
        <begin position="178"/>
        <end position="275"/>
    </location>
</feature>
<sequence length="281" mass="30645">MTHDVREVLERSPVARATRTLDIGGGRTVAIWENGNDRVLYEAPRSHTFSYYIEGGGGNRRLDATSEPGGPGTICIMPEGQTSAWQIGKPCRFVHLYMPDDRLRLAFAEVHDRDARTLDLQEATFADLPRMAAPLKCLARAADTGDAMLADTAVAELVSQLGAGSPVLRGGLAPRTLNRIDEYIDTNIERSIKLAELAGLSGLSPFHLCRMFKASRGMSPHAWITTRRIARAKAMLRGRAALLDTALACGFSSQSHFSRSFRAETGNTPTAYRRAFGAPSK</sequence>
<evidence type="ECO:0000313" key="6">
    <source>
        <dbReference type="Proteomes" id="UP000022447"/>
    </source>
</evidence>
<keyword evidence="1" id="KW-0805">Transcription regulation</keyword>
<evidence type="ECO:0000313" key="5">
    <source>
        <dbReference type="EMBL" id="ETX12726.1"/>
    </source>
</evidence>
<dbReference type="InterPro" id="IPR018062">
    <property type="entry name" value="HTH_AraC-typ_CS"/>
</dbReference>
<gene>
    <name evidence="5" type="ORF">OCH239_17420</name>
</gene>
<dbReference type="InterPro" id="IPR009057">
    <property type="entry name" value="Homeodomain-like_sf"/>
</dbReference>
<dbReference type="InterPro" id="IPR050204">
    <property type="entry name" value="AraC_XylS_family_regulators"/>
</dbReference>
<reference evidence="5 6" key="1">
    <citation type="submission" date="2014-01" db="EMBL/GenBank/DDBJ databases">
        <title>Roseivivax halodurans JCM 10272 Genome Sequencing.</title>
        <authorList>
            <person name="Lai Q."/>
            <person name="Li G."/>
            <person name="Shao Z."/>
        </authorList>
    </citation>
    <scope>NUCLEOTIDE SEQUENCE [LARGE SCALE GENOMIC DNA]</scope>
    <source>
        <strain evidence="5 6">JCM 10272</strain>
    </source>
</reference>
<dbReference type="EMBL" id="JALZ01000058">
    <property type="protein sequence ID" value="ETX12726.1"/>
    <property type="molecule type" value="Genomic_DNA"/>
</dbReference>
<dbReference type="InterPro" id="IPR018060">
    <property type="entry name" value="HTH_AraC"/>
</dbReference>
<dbReference type="PANTHER" id="PTHR46796">
    <property type="entry name" value="HTH-TYPE TRANSCRIPTIONAL ACTIVATOR RHAS-RELATED"/>
    <property type="match status" value="1"/>
</dbReference>
<keyword evidence="3" id="KW-0804">Transcription</keyword>
<dbReference type="Gene3D" id="1.10.10.60">
    <property type="entry name" value="Homeodomain-like"/>
    <property type="match status" value="2"/>
</dbReference>
<dbReference type="GO" id="GO:0043565">
    <property type="term" value="F:sequence-specific DNA binding"/>
    <property type="evidence" value="ECO:0007669"/>
    <property type="project" value="InterPro"/>
</dbReference>
<dbReference type="PANTHER" id="PTHR46796:SF6">
    <property type="entry name" value="ARAC SUBFAMILY"/>
    <property type="match status" value="1"/>
</dbReference>
<dbReference type="PATRIC" id="fig|1449350.3.peg.4073"/>
<keyword evidence="2" id="KW-0238">DNA-binding</keyword>